<dbReference type="FunFam" id="1.10.472.10:FF:000093">
    <property type="entry name" value="Predicted protein"/>
    <property type="match status" value="1"/>
</dbReference>
<dbReference type="CDD" id="cd20537">
    <property type="entry name" value="CYCLIN_CCNO-like_rpt2"/>
    <property type="match status" value="1"/>
</dbReference>
<keyword evidence="6" id="KW-1185">Reference proteome</keyword>
<dbReference type="InterPro" id="IPR006671">
    <property type="entry name" value="Cyclin_N"/>
</dbReference>
<proteinExistence type="inferred from homology"/>
<sequence>MDLSDLINVMVQQELSIYKTQDYLQPEFQEKIALQSVKDFPMLSNFSVGSSSSSSSSPINEFWREKICEWSFQVVDHFNFSREVVCVSIHMLDRFLSTRSVDKNTFQLAAMTTLFVSIKLSEPGRLSMRSMIELSRGYFKVEQMAAMEMTILRSLSWQIHPPTAYCFLKHLLFLPTFHCVPMEMRYDVLELSRFLTELSVMDYFFVIYRPSSVAIAALLIAMEANPGVTRTRLSDFSKEIGKLNHLDTRCKEVLDCRNRIRLLYVDGGYADNQAIRAQESRTETVSPICVSYGCTTYPDFA</sequence>
<evidence type="ECO:0000256" key="1">
    <source>
        <dbReference type="ARBA" id="ARBA00023127"/>
    </source>
</evidence>
<protein>
    <submittedName>
        <fullName evidence="5">Uncharacterized protein</fullName>
    </submittedName>
</protein>
<dbReference type="AlphaFoldDB" id="B7FQF8"/>
<dbReference type="InterPro" id="IPR004367">
    <property type="entry name" value="Cyclin_C-dom"/>
</dbReference>
<dbReference type="SUPFAM" id="SSF47954">
    <property type="entry name" value="Cyclin-like"/>
    <property type="match status" value="2"/>
</dbReference>
<feature type="domain" description="Cyclin-like" evidence="3">
    <location>
        <begin position="69"/>
        <end position="153"/>
    </location>
</feature>
<gene>
    <name evidence="5" type="primary">dsCYC3</name>
    <name evidence="5" type="ORF">PHATRDRAFT_43046</name>
</gene>
<dbReference type="PaxDb" id="2850-Phatr43046"/>
<organism evidence="5 6">
    <name type="scientific">Phaeodactylum tricornutum (strain CCAP 1055/1)</name>
    <dbReference type="NCBI Taxonomy" id="556484"/>
    <lineage>
        <taxon>Eukaryota</taxon>
        <taxon>Sar</taxon>
        <taxon>Stramenopiles</taxon>
        <taxon>Ochrophyta</taxon>
        <taxon>Bacillariophyta</taxon>
        <taxon>Bacillariophyceae</taxon>
        <taxon>Bacillariophycidae</taxon>
        <taxon>Naviculales</taxon>
        <taxon>Phaeodactylaceae</taxon>
        <taxon>Phaeodactylum</taxon>
    </lineage>
</organism>
<dbReference type="InterPro" id="IPR013763">
    <property type="entry name" value="Cyclin-like_dom"/>
</dbReference>
<dbReference type="InParanoid" id="B7FQF8"/>
<dbReference type="Gene3D" id="1.10.472.10">
    <property type="entry name" value="Cyclin-like"/>
    <property type="match status" value="2"/>
</dbReference>
<dbReference type="PANTHER" id="PTHR10177">
    <property type="entry name" value="CYCLINS"/>
    <property type="match status" value="1"/>
</dbReference>
<dbReference type="SMART" id="SM01332">
    <property type="entry name" value="Cyclin_C"/>
    <property type="match status" value="1"/>
</dbReference>
<dbReference type="OMA" id="YINELWR"/>
<dbReference type="OrthoDB" id="41162at2759"/>
<dbReference type="eggNOG" id="KOG0653">
    <property type="taxonomic scope" value="Eukaryota"/>
</dbReference>
<dbReference type="InterPro" id="IPR039361">
    <property type="entry name" value="Cyclin"/>
</dbReference>
<keyword evidence="1 2" id="KW-0195">Cyclin</keyword>
<feature type="domain" description="Cyclin-like" evidence="3">
    <location>
        <begin position="172"/>
        <end position="255"/>
    </location>
</feature>
<dbReference type="Pfam" id="PF00134">
    <property type="entry name" value="Cyclin_N"/>
    <property type="match status" value="1"/>
</dbReference>
<accession>B7FQF8</accession>
<dbReference type="InterPro" id="IPR036915">
    <property type="entry name" value="Cyclin-like_sf"/>
</dbReference>
<dbReference type="KEGG" id="pti:PHATRDRAFT_43046"/>
<dbReference type="EMBL" id="CM000605">
    <property type="protein sequence ID" value="EEC51859.1"/>
    <property type="molecule type" value="Genomic_DNA"/>
</dbReference>
<dbReference type="Pfam" id="PF02984">
    <property type="entry name" value="Cyclin_C"/>
    <property type="match status" value="1"/>
</dbReference>
<evidence type="ECO:0000313" key="6">
    <source>
        <dbReference type="Proteomes" id="UP000000759"/>
    </source>
</evidence>
<comment type="similarity">
    <text evidence="2">Belongs to the cyclin family.</text>
</comment>
<evidence type="ECO:0000313" key="5">
    <source>
        <dbReference type="EMBL" id="EEC51859.1"/>
    </source>
</evidence>
<reference evidence="5 6" key="1">
    <citation type="journal article" date="2008" name="Nature">
        <title>The Phaeodactylum genome reveals the evolutionary history of diatom genomes.</title>
        <authorList>
            <person name="Bowler C."/>
            <person name="Allen A.E."/>
            <person name="Badger J.H."/>
            <person name="Grimwood J."/>
            <person name="Jabbari K."/>
            <person name="Kuo A."/>
            <person name="Maheswari U."/>
            <person name="Martens C."/>
            <person name="Maumus F."/>
            <person name="Otillar R.P."/>
            <person name="Rayko E."/>
            <person name="Salamov A."/>
            <person name="Vandepoele K."/>
            <person name="Beszteri B."/>
            <person name="Gruber A."/>
            <person name="Heijde M."/>
            <person name="Katinka M."/>
            <person name="Mock T."/>
            <person name="Valentin K."/>
            <person name="Verret F."/>
            <person name="Berges J.A."/>
            <person name="Brownlee C."/>
            <person name="Cadoret J.P."/>
            <person name="Chiovitti A."/>
            <person name="Choi C.J."/>
            <person name="Coesel S."/>
            <person name="De Martino A."/>
            <person name="Detter J.C."/>
            <person name="Durkin C."/>
            <person name="Falciatore A."/>
            <person name="Fournet J."/>
            <person name="Haruta M."/>
            <person name="Huysman M.J."/>
            <person name="Jenkins B.D."/>
            <person name="Jiroutova K."/>
            <person name="Jorgensen R.E."/>
            <person name="Joubert Y."/>
            <person name="Kaplan A."/>
            <person name="Kroger N."/>
            <person name="Kroth P.G."/>
            <person name="La Roche J."/>
            <person name="Lindquist E."/>
            <person name="Lommer M."/>
            <person name="Martin-Jezequel V."/>
            <person name="Lopez P.J."/>
            <person name="Lucas S."/>
            <person name="Mangogna M."/>
            <person name="McGinnis K."/>
            <person name="Medlin L.K."/>
            <person name="Montsant A."/>
            <person name="Oudot-Le Secq M.P."/>
            <person name="Napoli C."/>
            <person name="Obornik M."/>
            <person name="Parker M.S."/>
            <person name="Petit J.L."/>
            <person name="Porcel B.M."/>
            <person name="Poulsen N."/>
            <person name="Robison M."/>
            <person name="Rychlewski L."/>
            <person name="Rynearson T.A."/>
            <person name="Schmutz J."/>
            <person name="Shapiro H."/>
            <person name="Siaut M."/>
            <person name="Stanley M."/>
            <person name="Sussman M.R."/>
            <person name="Taylor A.R."/>
            <person name="Vardi A."/>
            <person name="von Dassow P."/>
            <person name="Vyverman W."/>
            <person name="Willis A."/>
            <person name="Wyrwicz L.S."/>
            <person name="Rokhsar D.S."/>
            <person name="Weissenbach J."/>
            <person name="Armbrust E.V."/>
            <person name="Green B.R."/>
            <person name="Van de Peer Y."/>
            <person name="Grigoriev I.V."/>
        </authorList>
    </citation>
    <scope>NUCLEOTIDE SEQUENCE [LARGE SCALE GENOMIC DNA]</scope>
    <source>
        <strain evidence="5 6">CCAP 1055/1</strain>
    </source>
</reference>
<feature type="domain" description="Cyclin C-terminal" evidence="4">
    <location>
        <begin position="162"/>
        <end position="291"/>
    </location>
</feature>
<name>B7FQF8_PHATC</name>
<reference evidence="6" key="2">
    <citation type="submission" date="2008-08" db="EMBL/GenBank/DDBJ databases">
        <authorList>
            <consortium name="Diatom Consortium"/>
            <person name="Grigoriev I."/>
            <person name="Grimwood J."/>
            <person name="Kuo A."/>
            <person name="Otillar R.P."/>
            <person name="Salamov A."/>
            <person name="Detter J.C."/>
            <person name="Lindquist E."/>
            <person name="Shapiro H."/>
            <person name="Lucas S."/>
            <person name="Glavina del Rio T."/>
            <person name="Pitluck S."/>
            <person name="Rokhsar D."/>
            <person name="Bowler C."/>
        </authorList>
    </citation>
    <scope>GENOME REANNOTATION</scope>
    <source>
        <strain evidence="6">CCAP 1055/1</strain>
    </source>
</reference>
<dbReference type="HOGENOM" id="CLU_067459_1_0_1"/>
<evidence type="ECO:0000256" key="2">
    <source>
        <dbReference type="RuleBase" id="RU000383"/>
    </source>
</evidence>
<dbReference type="Proteomes" id="UP000000759">
    <property type="component" value="Chromosome 1"/>
</dbReference>
<dbReference type="GeneID" id="7196242"/>
<dbReference type="RefSeq" id="XP_002177396.1">
    <property type="nucleotide sequence ID" value="XM_002177360.1"/>
</dbReference>
<evidence type="ECO:0000259" key="4">
    <source>
        <dbReference type="SMART" id="SM01332"/>
    </source>
</evidence>
<dbReference type="SMART" id="SM00385">
    <property type="entry name" value="CYCLIN"/>
    <property type="match status" value="2"/>
</dbReference>
<evidence type="ECO:0000259" key="3">
    <source>
        <dbReference type="SMART" id="SM00385"/>
    </source>
</evidence>